<dbReference type="InterPro" id="IPR036026">
    <property type="entry name" value="Seven-hairpin_glycosidases"/>
</dbReference>
<feature type="compositionally biased region" description="Basic residues" evidence="6">
    <location>
        <begin position="62"/>
        <end position="72"/>
    </location>
</feature>
<dbReference type="InterPro" id="IPR001382">
    <property type="entry name" value="Glyco_hydro_47"/>
</dbReference>
<evidence type="ECO:0000256" key="5">
    <source>
        <dbReference type="ARBA" id="ARBA00023230"/>
    </source>
</evidence>
<comment type="subcellular location">
    <subcellularLocation>
        <location evidence="1">Endoplasmic reticulum</location>
    </subcellularLocation>
</comment>
<keyword evidence="5" id="KW-0834">Unfolded protein response</keyword>
<protein>
    <submittedName>
        <fullName evidence="7">Uncharacterized protein</fullName>
    </submittedName>
</protein>
<keyword evidence="8" id="KW-1185">Reference proteome</keyword>
<feature type="region of interest" description="Disordered" evidence="6">
    <location>
        <begin position="1"/>
        <end position="76"/>
    </location>
</feature>
<reference evidence="7" key="1">
    <citation type="submission" date="2019-10" db="EMBL/GenBank/DDBJ databases">
        <authorList>
            <person name="Soares A.E.R."/>
            <person name="Aleixo A."/>
            <person name="Schneider P."/>
            <person name="Miyaki C.Y."/>
            <person name="Schneider M.P."/>
            <person name="Mello C."/>
            <person name="Vasconcelos A.T.R."/>
        </authorList>
    </citation>
    <scope>NUCLEOTIDE SEQUENCE</scope>
    <source>
        <tissue evidence="7">Muscle</tissue>
    </source>
</reference>
<keyword evidence="4" id="KW-0325">Glycoprotein</keyword>
<evidence type="ECO:0000256" key="3">
    <source>
        <dbReference type="ARBA" id="ARBA00022824"/>
    </source>
</evidence>
<feature type="compositionally biased region" description="Basic and acidic residues" evidence="6">
    <location>
        <begin position="18"/>
        <end position="29"/>
    </location>
</feature>
<comment type="similarity">
    <text evidence="2">Belongs to the glycosyl hydrolase 47 family.</text>
</comment>
<evidence type="ECO:0000256" key="6">
    <source>
        <dbReference type="SAM" id="MobiDB-lite"/>
    </source>
</evidence>
<evidence type="ECO:0000256" key="4">
    <source>
        <dbReference type="ARBA" id="ARBA00023180"/>
    </source>
</evidence>
<gene>
    <name evidence="7" type="ORF">WISP_94734</name>
</gene>
<feature type="region of interest" description="Disordered" evidence="6">
    <location>
        <begin position="123"/>
        <end position="159"/>
    </location>
</feature>
<feature type="compositionally biased region" description="Basic and acidic residues" evidence="6">
    <location>
        <begin position="1"/>
        <end position="11"/>
    </location>
</feature>
<evidence type="ECO:0000256" key="2">
    <source>
        <dbReference type="ARBA" id="ARBA00007658"/>
    </source>
</evidence>
<dbReference type="Pfam" id="PF01532">
    <property type="entry name" value="Glyco_hydro_47"/>
    <property type="match status" value="1"/>
</dbReference>
<evidence type="ECO:0000313" key="8">
    <source>
        <dbReference type="Proteomes" id="UP001145742"/>
    </source>
</evidence>
<dbReference type="SUPFAM" id="SSF48225">
    <property type="entry name" value="Seven-hairpin glycosidases"/>
    <property type="match status" value="1"/>
</dbReference>
<organism evidence="7 8">
    <name type="scientific">Willisornis vidua</name>
    <name type="common">Xingu scale-backed antbird</name>
    <dbReference type="NCBI Taxonomy" id="1566151"/>
    <lineage>
        <taxon>Eukaryota</taxon>
        <taxon>Metazoa</taxon>
        <taxon>Chordata</taxon>
        <taxon>Craniata</taxon>
        <taxon>Vertebrata</taxon>
        <taxon>Euteleostomi</taxon>
        <taxon>Archelosauria</taxon>
        <taxon>Archosauria</taxon>
        <taxon>Dinosauria</taxon>
        <taxon>Saurischia</taxon>
        <taxon>Theropoda</taxon>
        <taxon>Coelurosauria</taxon>
        <taxon>Aves</taxon>
        <taxon>Neognathae</taxon>
        <taxon>Neoaves</taxon>
        <taxon>Telluraves</taxon>
        <taxon>Australaves</taxon>
        <taxon>Passeriformes</taxon>
        <taxon>Thamnophilidae</taxon>
        <taxon>Willisornis</taxon>
    </lineage>
</organism>
<evidence type="ECO:0000256" key="1">
    <source>
        <dbReference type="ARBA" id="ARBA00004240"/>
    </source>
</evidence>
<proteinExistence type="inferred from homology"/>
<dbReference type="InterPro" id="IPR044674">
    <property type="entry name" value="EDEM1/2/3"/>
</dbReference>
<dbReference type="Gene3D" id="1.50.10.10">
    <property type="match status" value="1"/>
</dbReference>
<dbReference type="Proteomes" id="UP001145742">
    <property type="component" value="Unassembled WGS sequence"/>
</dbReference>
<comment type="caution">
    <text evidence="7">The sequence shown here is derived from an EMBL/GenBank/DDBJ whole genome shotgun (WGS) entry which is preliminary data.</text>
</comment>
<keyword evidence="3" id="KW-0256">Endoplasmic reticulum</keyword>
<dbReference type="PANTHER" id="PTHR45679:SF2">
    <property type="entry name" value="ER DEGRADATION-ENHANCING ALPHA-MANNOSIDASE-LIKE PROTEIN 3"/>
    <property type="match status" value="1"/>
</dbReference>
<feature type="compositionally biased region" description="Polar residues" evidence="6">
    <location>
        <begin position="138"/>
        <end position="147"/>
    </location>
</feature>
<evidence type="ECO:0000313" key="7">
    <source>
        <dbReference type="EMBL" id="KAJ7412756.1"/>
    </source>
</evidence>
<sequence>MLDALRADLPDSRGSSRSCDRQVTERRVPSDTSDEDGTKERPQSRSRSHFRSQSHPCSPRIAHGKKRSPKSKPRSERGWLWASLCALGDTTDTPNQTGTQINQQETIIAPVVKRKSWIGTSEGATLGEGAGEGTSASFSIDDTSAGPSTEGAKQLPGTQERLREIRPKTIISRSLTPAELRDIRKEYRHSPGERILTWVLQCRDGGAGSYVLNGQETQHLGTIARDDKIEKEMAKELGYKLLPAFNTTSALPYPRVNLKFGVRHPEARTGTETDTCTACAPGVCSFKQIHRHSYI</sequence>
<name>A0ABQ9D5M5_9PASS</name>
<dbReference type="PANTHER" id="PTHR45679">
    <property type="entry name" value="ER DEGRADATION-ENHANCING ALPHA-MANNOSIDASE-LIKE PROTEIN 2"/>
    <property type="match status" value="1"/>
</dbReference>
<dbReference type="EMBL" id="WHWB01034203">
    <property type="protein sequence ID" value="KAJ7412756.1"/>
    <property type="molecule type" value="Genomic_DNA"/>
</dbReference>
<dbReference type="InterPro" id="IPR012341">
    <property type="entry name" value="6hp_glycosidase-like_sf"/>
</dbReference>
<accession>A0ABQ9D5M5</accession>